<dbReference type="Proteomes" id="UP000019384">
    <property type="component" value="Unassembled WGS sequence"/>
</dbReference>
<dbReference type="GeneID" id="34520918"/>
<proteinExistence type="predicted"/>
<dbReference type="EMBL" id="HG793128">
    <property type="protein sequence ID" value="CDK27537.1"/>
    <property type="molecule type" value="Genomic_DNA"/>
</dbReference>
<accession>W6MQK1</accession>
<dbReference type="HOGENOM" id="CLU_3320172_0_0_1"/>
<evidence type="ECO:0000313" key="3">
    <source>
        <dbReference type="Proteomes" id="UP000019384"/>
    </source>
</evidence>
<sequence>MAEWLRRQTRNLLGSARAGSNPAGVVTFFFAFLGLDFFF</sequence>
<evidence type="ECO:0000256" key="1">
    <source>
        <dbReference type="SAM" id="Phobius"/>
    </source>
</evidence>
<dbReference type="RefSeq" id="XP_022459530.1">
    <property type="nucleotide sequence ID" value="XM_022601937.1"/>
</dbReference>
<gene>
    <name evidence="2" type="ORF">KUCA_T00003515001</name>
</gene>
<keyword evidence="1" id="KW-0812">Transmembrane</keyword>
<name>W6MQK1_9ASCO</name>
<keyword evidence="1" id="KW-0472">Membrane</keyword>
<reference evidence="2" key="1">
    <citation type="submission" date="2013-12" db="EMBL/GenBank/DDBJ databases">
        <authorList>
            <person name="Genoscope - CEA"/>
        </authorList>
    </citation>
    <scope>NUCLEOTIDE SEQUENCE</scope>
    <source>
        <strain evidence="2">CBS 1993</strain>
    </source>
</reference>
<organism evidence="2 3">
    <name type="scientific">Kuraishia capsulata CBS 1993</name>
    <dbReference type="NCBI Taxonomy" id="1382522"/>
    <lineage>
        <taxon>Eukaryota</taxon>
        <taxon>Fungi</taxon>
        <taxon>Dikarya</taxon>
        <taxon>Ascomycota</taxon>
        <taxon>Saccharomycotina</taxon>
        <taxon>Pichiomycetes</taxon>
        <taxon>Pichiales</taxon>
        <taxon>Pichiaceae</taxon>
        <taxon>Kuraishia</taxon>
    </lineage>
</organism>
<keyword evidence="3" id="KW-1185">Reference proteome</keyword>
<protein>
    <submittedName>
        <fullName evidence="2">Uncharacterized protein</fullName>
    </submittedName>
</protein>
<keyword evidence="1" id="KW-1133">Transmembrane helix</keyword>
<evidence type="ECO:0000313" key="2">
    <source>
        <dbReference type="EMBL" id="CDK27537.1"/>
    </source>
</evidence>
<dbReference type="AlphaFoldDB" id="W6MQK1"/>
<feature type="transmembrane region" description="Helical" evidence="1">
    <location>
        <begin position="20"/>
        <end position="38"/>
    </location>
</feature>
<reference evidence="2" key="2">
    <citation type="submission" date="2014-02" db="EMBL/GenBank/DDBJ databases">
        <title>Complete DNA sequence of /Kuraishia capsulata/ illustrates novel genomic features among budding yeasts (/Saccharomycotina/).</title>
        <authorList>
            <person name="Morales L."/>
            <person name="Noel B."/>
            <person name="Porcel B."/>
            <person name="Marcet-Houben M."/>
            <person name="Hullo M-F."/>
            <person name="Sacerdot C."/>
            <person name="Tekaia F."/>
            <person name="Leh-Louis V."/>
            <person name="Despons L."/>
            <person name="Khanna V."/>
            <person name="Aury J-M."/>
            <person name="Barbe V."/>
            <person name="Couloux A."/>
            <person name="Labadie K."/>
            <person name="Pelletier E."/>
            <person name="Souciet J-L."/>
            <person name="Boekhout T."/>
            <person name="Gabaldon T."/>
            <person name="Wincker P."/>
            <person name="Dujon B."/>
        </authorList>
    </citation>
    <scope>NUCLEOTIDE SEQUENCE</scope>
    <source>
        <strain evidence="2">CBS 1993</strain>
    </source>
</reference>